<feature type="domain" description="HTH lysR-type" evidence="5">
    <location>
        <begin position="1"/>
        <end position="58"/>
    </location>
</feature>
<evidence type="ECO:0000256" key="2">
    <source>
        <dbReference type="ARBA" id="ARBA00023015"/>
    </source>
</evidence>
<dbReference type="SUPFAM" id="SSF53850">
    <property type="entry name" value="Periplasmic binding protein-like II"/>
    <property type="match status" value="1"/>
</dbReference>
<dbReference type="EMBL" id="JAGGJZ010000001">
    <property type="protein sequence ID" value="MBP1888703.1"/>
    <property type="molecule type" value="Genomic_DNA"/>
</dbReference>
<evidence type="ECO:0000256" key="3">
    <source>
        <dbReference type="ARBA" id="ARBA00023125"/>
    </source>
</evidence>
<evidence type="ECO:0000313" key="7">
    <source>
        <dbReference type="Proteomes" id="UP000783390"/>
    </source>
</evidence>
<keyword evidence="2" id="KW-0805">Transcription regulation</keyword>
<dbReference type="Proteomes" id="UP000783390">
    <property type="component" value="Unassembled WGS sequence"/>
</dbReference>
<protein>
    <submittedName>
        <fullName evidence="6">DNA-binding transcriptional LysR family regulator</fullName>
    </submittedName>
</protein>
<dbReference type="Pfam" id="PF00126">
    <property type="entry name" value="HTH_1"/>
    <property type="match status" value="1"/>
</dbReference>
<dbReference type="SUPFAM" id="SSF46785">
    <property type="entry name" value="Winged helix' DNA-binding domain"/>
    <property type="match status" value="1"/>
</dbReference>
<dbReference type="GO" id="GO:0003677">
    <property type="term" value="F:DNA binding"/>
    <property type="evidence" value="ECO:0007669"/>
    <property type="project" value="UniProtKB-KW"/>
</dbReference>
<organism evidence="6 7">
    <name type="scientific">Clostridium moniliforme</name>
    <dbReference type="NCBI Taxonomy" id="39489"/>
    <lineage>
        <taxon>Bacteria</taxon>
        <taxon>Bacillati</taxon>
        <taxon>Bacillota</taxon>
        <taxon>Clostridia</taxon>
        <taxon>Eubacteriales</taxon>
        <taxon>Clostridiaceae</taxon>
        <taxon>Clostridium</taxon>
    </lineage>
</organism>
<dbReference type="Pfam" id="PF03466">
    <property type="entry name" value="LysR_substrate"/>
    <property type="match status" value="1"/>
</dbReference>
<dbReference type="PRINTS" id="PR00039">
    <property type="entry name" value="HTHLYSR"/>
</dbReference>
<dbReference type="InterPro" id="IPR000847">
    <property type="entry name" value="LysR_HTH_N"/>
</dbReference>
<evidence type="ECO:0000313" key="6">
    <source>
        <dbReference type="EMBL" id="MBP1888703.1"/>
    </source>
</evidence>
<dbReference type="PANTHER" id="PTHR30419:SF8">
    <property type="entry name" value="NITROGEN ASSIMILATION TRANSCRIPTIONAL ACTIVATOR-RELATED"/>
    <property type="match status" value="1"/>
</dbReference>
<comment type="caution">
    <text evidence="6">The sequence shown here is derived from an EMBL/GenBank/DDBJ whole genome shotgun (WGS) entry which is preliminary data.</text>
</comment>
<comment type="similarity">
    <text evidence="1">Belongs to the LysR transcriptional regulatory family.</text>
</comment>
<keyword evidence="4" id="KW-0804">Transcription</keyword>
<dbReference type="InterPro" id="IPR036388">
    <property type="entry name" value="WH-like_DNA-bd_sf"/>
</dbReference>
<keyword evidence="7" id="KW-1185">Reference proteome</keyword>
<accession>A0ABS4EXI7</accession>
<evidence type="ECO:0000259" key="5">
    <source>
        <dbReference type="PROSITE" id="PS50931"/>
    </source>
</evidence>
<evidence type="ECO:0000256" key="1">
    <source>
        <dbReference type="ARBA" id="ARBA00009437"/>
    </source>
</evidence>
<dbReference type="PANTHER" id="PTHR30419">
    <property type="entry name" value="HTH-TYPE TRANSCRIPTIONAL REGULATOR YBHD"/>
    <property type="match status" value="1"/>
</dbReference>
<dbReference type="Gene3D" id="1.10.10.10">
    <property type="entry name" value="Winged helix-like DNA-binding domain superfamily/Winged helix DNA-binding domain"/>
    <property type="match status" value="1"/>
</dbReference>
<dbReference type="InterPro" id="IPR005119">
    <property type="entry name" value="LysR_subst-bd"/>
</dbReference>
<proteinExistence type="inferred from homology"/>
<evidence type="ECO:0000256" key="4">
    <source>
        <dbReference type="ARBA" id="ARBA00023163"/>
    </source>
</evidence>
<gene>
    <name evidence="6" type="ORF">J2Z53_000282</name>
</gene>
<reference evidence="6 7" key="1">
    <citation type="submission" date="2021-03" db="EMBL/GenBank/DDBJ databases">
        <title>Genomic Encyclopedia of Type Strains, Phase IV (KMG-IV): sequencing the most valuable type-strain genomes for metagenomic binning, comparative biology and taxonomic classification.</title>
        <authorList>
            <person name="Goeker M."/>
        </authorList>
    </citation>
    <scope>NUCLEOTIDE SEQUENCE [LARGE SCALE GENOMIC DNA]</scope>
    <source>
        <strain evidence="6 7">DSM 3984</strain>
    </source>
</reference>
<name>A0ABS4EXI7_9CLOT</name>
<keyword evidence="3 6" id="KW-0238">DNA-binding</keyword>
<dbReference type="PROSITE" id="PS50931">
    <property type="entry name" value="HTH_LYSR"/>
    <property type="match status" value="1"/>
</dbReference>
<dbReference type="Gene3D" id="3.40.190.290">
    <property type="match status" value="1"/>
</dbReference>
<sequence length="291" mass="33300">MNIRDLEYFNHLCKTKSFTKAAKELYVSQPSITMSLHRLEKELNSKLIIRDHSKKLFTLTESGMVFEKRVKNILYQMNEAKLEIAKIHNDKIKLGIPPIIGAYFFPLFIDDLVKNDFIKCIEFVETGSLAMNNLLNSGKVDIAFIGSLSPLNDDNIDSKLLKKDSFMLCVSKNHHLSKKLVIDFKDLKNEQFIVLGNSYIHSKVLNNLFKENDIIPKNIYHTDEIQTAKSLIASGLGVGIMIDMAVKNMPGIKTIPLKKSVPFYISLALKKDHYITKKEKEIRDLIINKKI</sequence>
<dbReference type="InterPro" id="IPR050950">
    <property type="entry name" value="HTH-type_LysR_regulators"/>
</dbReference>
<dbReference type="InterPro" id="IPR036390">
    <property type="entry name" value="WH_DNA-bd_sf"/>
</dbReference>
<dbReference type="RefSeq" id="WP_209795436.1">
    <property type="nucleotide sequence ID" value="NZ_JAGGJZ010000001.1"/>
</dbReference>